<dbReference type="InterPro" id="IPR006162">
    <property type="entry name" value="Ppantetheine_attach_site"/>
</dbReference>
<dbReference type="PANTHER" id="PTHR43775">
    <property type="entry name" value="FATTY ACID SYNTHASE"/>
    <property type="match status" value="1"/>
</dbReference>
<dbReference type="SUPFAM" id="SSF52151">
    <property type="entry name" value="FabD/lysophospholipase-like"/>
    <property type="match status" value="1"/>
</dbReference>
<evidence type="ECO:0000256" key="1">
    <source>
        <dbReference type="ARBA" id="ARBA00022450"/>
    </source>
</evidence>
<name>A0A559TK19_9HYPH</name>
<evidence type="ECO:0000256" key="5">
    <source>
        <dbReference type="SAM" id="MobiDB-lite"/>
    </source>
</evidence>
<dbReference type="SMART" id="SM00823">
    <property type="entry name" value="PKS_PP"/>
    <property type="match status" value="2"/>
</dbReference>
<dbReference type="Pfam" id="PF00975">
    <property type="entry name" value="Thioesterase"/>
    <property type="match status" value="1"/>
</dbReference>
<keyword evidence="2" id="KW-0597">Phosphoprotein</keyword>
<dbReference type="InterPro" id="IPR016039">
    <property type="entry name" value="Thiolase-like"/>
</dbReference>
<dbReference type="InterPro" id="IPR016036">
    <property type="entry name" value="Malonyl_transacylase_ACP-bd"/>
</dbReference>
<dbReference type="Gene3D" id="1.10.1200.10">
    <property type="entry name" value="ACP-like"/>
    <property type="match status" value="2"/>
</dbReference>
<dbReference type="GO" id="GO:0071770">
    <property type="term" value="P:DIM/DIP cell wall layer assembly"/>
    <property type="evidence" value="ECO:0007669"/>
    <property type="project" value="TreeGrafter"/>
</dbReference>
<dbReference type="Pfam" id="PF00109">
    <property type="entry name" value="ketoacyl-synt"/>
    <property type="match status" value="1"/>
</dbReference>
<feature type="domain" description="Ketosynthase family 3 (KS3)" evidence="7">
    <location>
        <begin position="620"/>
        <end position="1052"/>
    </location>
</feature>
<dbReference type="InterPro" id="IPR014031">
    <property type="entry name" value="Ketoacyl_synth_C"/>
</dbReference>
<dbReference type="GO" id="GO:0046872">
    <property type="term" value="F:metal ion binding"/>
    <property type="evidence" value="ECO:0007669"/>
    <property type="project" value="UniProtKB-KW"/>
</dbReference>
<dbReference type="SMART" id="SM00825">
    <property type="entry name" value="PKS_KS"/>
    <property type="match status" value="1"/>
</dbReference>
<dbReference type="GO" id="GO:0031177">
    <property type="term" value="F:phosphopantetheine binding"/>
    <property type="evidence" value="ECO:0007669"/>
    <property type="project" value="InterPro"/>
</dbReference>
<keyword evidence="3 8" id="KW-0808">Transferase</keyword>
<dbReference type="PANTHER" id="PTHR43775:SF37">
    <property type="entry name" value="SI:DKEY-61P9.11"/>
    <property type="match status" value="1"/>
</dbReference>
<reference evidence="8 9" key="1">
    <citation type="submission" date="2019-06" db="EMBL/GenBank/DDBJ databases">
        <title>Pac Bio to generate improved reference genome sequences for organisms with transposon mutant libraries (support for FEBA project).</title>
        <authorList>
            <person name="Blow M."/>
        </authorList>
    </citation>
    <scope>NUCLEOTIDE SEQUENCE [LARGE SCALE GENOMIC DNA]</scope>
    <source>
        <strain evidence="8 9">USDA 1844</strain>
    </source>
</reference>
<dbReference type="Gene3D" id="3.30.70.3290">
    <property type="match status" value="1"/>
</dbReference>
<dbReference type="SUPFAM" id="SSF53901">
    <property type="entry name" value="Thiolase-like"/>
    <property type="match status" value="1"/>
</dbReference>
<organism evidence="8 9">
    <name type="scientific">Rhizobium mongolense USDA 1844</name>
    <dbReference type="NCBI Taxonomy" id="1079460"/>
    <lineage>
        <taxon>Bacteria</taxon>
        <taxon>Pseudomonadati</taxon>
        <taxon>Pseudomonadota</taxon>
        <taxon>Alphaproteobacteria</taxon>
        <taxon>Hyphomicrobiales</taxon>
        <taxon>Rhizobiaceae</taxon>
        <taxon>Rhizobium/Agrobacterium group</taxon>
        <taxon>Rhizobium</taxon>
    </lineage>
</organism>
<dbReference type="InterPro" id="IPR000873">
    <property type="entry name" value="AMP-dep_synth/lig_dom"/>
</dbReference>
<evidence type="ECO:0000313" key="9">
    <source>
        <dbReference type="Proteomes" id="UP000319824"/>
    </source>
</evidence>
<dbReference type="GO" id="GO:0006633">
    <property type="term" value="P:fatty acid biosynthetic process"/>
    <property type="evidence" value="ECO:0007669"/>
    <property type="project" value="TreeGrafter"/>
</dbReference>
<evidence type="ECO:0000259" key="6">
    <source>
        <dbReference type="PROSITE" id="PS50075"/>
    </source>
</evidence>
<dbReference type="GO" id="GO:0005737">
    <property type="term" value="C:cytoplasm"/>
    <property type="evidence" value="ECO:0007669"/>
    <property type="project" value="TreeGrafter"/>
</dbReference>
<dbReference type="Gene3D" id="3.40.366.10">
    <property type="entry name" value="Malonyl-Coenzyme A Acyl Carrier Protein, domain 2"/>
    <property type="match status" value="1"/>
</dbReference>
<dbReference type="Gene3D" id="3.30.300.30">
    <property type="match status" value="1"/>
</dbReference>
<dbReference type="SUPFAM" id="SSF55048">
    <property type="entry name" value="Probable ACP-binding domain of malonyl-CoA ACP transacylase"/>
    <property type="match status" value="1"/>
</dbReference>
<keyword evidence="4" id="KW-0479">Metal-binding</keyword>
<accession>A0A559TK19</accession>
<dbReference type="SUPFAM" id="SSF53474">
    <property type="entry name" value="alpha/beta-Hydrolases"/>
    <property type="match status" value="1"/>
</dbReference>
<feature type="domain" description="Carrier" evidence="6">
    <location>
        <begin position="528"/>
        <end position="604"/>
    </location>
</feature>
<dbReference type="InterPro" id="IPR001031">
    <property type="entry name" value="Thioesterase"/>
</dbReference>
<dbReference type="Gene3D" id="3.40.50.1820">
    <property type="entry name" value="alpha/beta hydrolase"/>
    <property type="match status" value="1"/>
</dbReference>
<dbReference type="InterPro" id="IPR045851">
    <property type="entry name" value="AMP-bd_C_sf"/>
</dbReference>
<dbReference type="Gene3D" id="3.40.47.10">
    <property type="match status" value="1"/>
</dbReference>
<dbReference type="InterPro" id="IPR016035">
    <property type="entry name" value="Acyl_Trfase/lysoPLipase"/>
</dbReference>
<comment type="caution">
    <text evidence="8">The sequence shown here is derived from an EMBL/GenBank/DDBJ whole genome shotgun (WGS) entry which is preliminary data.</text>
</comment>
<dbReference type="InterPro" id="IPR009081">
    <property type="entry name" value="PP-bd_ACP"/>
</dbReference>
<feature type="region of interest" description="Disordered" evidence="5">
    <location>
        <begin position="1528"/>
        <end position="1551"/>
    </location>
</feature>
<evidence type="ECO:0000256" key="3">
    <source>
        <dbReference type="ARBA" id="ARBA00022679"/>
    </source>
</evidence>
<dbReference type="InterPro" id="IPR036736">
    <property type="entry name" value="ACP-like_sf"/>
</dbReference>
<dbReference type="Gene3D" id="3.40.50.12780">
    <property type="entry name" value="N-terminal domain of ligase-like"/>
    <property type="match status" value="1"/>
</dbReference>
<dbReference type="Pfam" id="PF00501">
    <property type="entry name" value="AMP-binding"/>
    <property type="match status" value="1"/>
</dbReference>
<dbReference type="GO" id="GO:0005886">
    <property type="term" value="C:plasma membrane"/>
    <property type="evidence" value="ECO:0007669"/>
    <property type="project" value="TreeGrafter"/>
</dbReference>
<dbReference type="Pfam" id="PF13193">
    <property type="entry name" value="AMP-binding_C"/>
    <property type="match status" value="1"/>
</dbReference>
<dbReference type="Pfam" id="PF00698">
    <property type="entry name" value="Acyl_transf_1"/>
    <property type="match status" value="1"/>
</dbReference>
<sequence>MMQAAPNKHHVARRSTVSEQFADCAQKFPDTLAVQCGDEQMTYDELYCHALRAAERLRAYGVQAGDIVLMSSSRQIDAVVEILAIMFCGAIVCPLDPSATDRRVTDVLRLAEAKFIVTSNKTPLDKRILQLLSSFSVRTIELERGGTNIPLTQNRATAESGCYLLFTSGSTGAPKGVIMSNRGLINLVHWDMLHRGCEPGRVHLHYASFNFDVAFHELFSAISSGGSAILATQEQRQDPGRLLTLLSAARIQKAYLPYSVLNQVAMAALGNSETLWLTDVTTAGEPLKITDAIRRFFLSTGAVLYNNYGSTEVQDVTSLELAGDPEQWPDLPSIGMPIAGMEVGVLTSAGVSSAPGSEGRIVVKGCQVAMGYVQAGSNELVTLPKTSRGAADEYLSDDLGIIRSDHCIAIKGRVDRQVKIRGKRVDLSAVETAIERYKNVRQAVAVPIEVSGRTEVVAFAVTTNSSACDSFEDDIRKVVTVEIDAAAAPYRTIVLSKFPETQTGKVDRTRLRTMASEAIQVPQPTSKVPSLAEPRDFKQRVLGVWNDVLPGGNRLSFKAAGGDSLSAMQLLTRLRQELGIEISITNITDTTTVDDIFHIGTGVAISGGIPKRTVATPTARKAVAIIGMSGRFPGAHSVNALWEGLITNKTFLSNSQHDPSAFSVCENFVNVGGFLDEHDYFDSEFFNISEREALLMDPQHRVFLECSWHALENAGYAPDAVPYRTGVFSASGANSYLLNNILPSLQYDYKGPFLSHRLIRDVSEIFIEQGNAAEHISMRVSNKLNLSGPSLSVGSACSGGLVAIHYATRAIRSGEADMAVAGAVSIPSPQHVGYFAHQDLILSPSGCCRPFDADADGTVFGSGCVVFVLKDKELAIRDGDRIIASIIGSAVNNDGARKLSYTGASVEGQVEVINAALADANVAASEIDYVEAHGTGTSVGDPIEVSALAATYGKPAAVEDCLVGSLKANIGHLDEAAGAASLLKAALCIEKGKIPSIPTFRKANERMPLNGTRLRIASDQAHDWHRRPERSKRAAITSLGIGGTNCHMIIEEPDPQPQSAESSDSSGRRELFVLSAGSAEQVISLCQEFKEFIAHHQSLSLRDICMTSCIGRRHQRFRVAWAISSKTELSQLFDDVISGVELPHDSLNDTKIIGLFTGQGSQRTGMGEELSVFPIFKEAIEDCFRQIKSSHGLNLREIIKEPSLKSELSDTRFTQPAIFAFEYAMTRLLCSFGLRFDKVCGHSVGEIAALIAAGVLTLEDACFLVSERGRMCGSLPPGLGAMAEARGEPEDIKRLVSSLDDDISVAAFNSPVAVTVAGPSKRLAQIVERGEVAGCTITPLSVSHAFHTEQMIGLADRCESMVSKLEFSEPTIPIISSITGEPLRSNCNWVEYFREHLVSPVKFDASIRYLLKDTSNIFVELGPKPVLVRLGMDNDPGNERCWVPTSHSSNELGAFLGALAKLYKFGVNLDLSHLACVAGWRRVPLPTYPFKRKRFCMGSPIVHETESLNSVAEKTAIVANGTSGEVYRDSQSCGGERPPAAGAGNVQTTAYPPQNESEVLRIVTELAARLLGTERKTEIDPDRAWRDFGFDSLLLIEMRSELQKRFGKTVSSTSVMDSGTIRQLARDISQSKSFSPSQPALGNLEDVQLVLVPGITGEVMDFVSLVAHLRGISFTILGYPDNIDPWRKSPKPDEIIIPMTTRAREMAGGKKLVLLGYSFGGKIANEVAIELRKAGVDVIRVIVLDIPADPCPLPPSEASLDGLLDQGTFRAMLAEDPARAFNKLDLACRLEALHDNLRRVASVYWTNSIVASKLKASRTVIPLTFVRARTGGALGGLLPSRDQSSIDPTWGWSNVAHEVKVHFVDGDHFSMIAYDKVSQLADLIQVVITADLSY</sequence>
<dbReference type="InterPro" id="IPR020845">
    <property type="entry name" value="AMP-binding_CS"/>
</dbReference>
<dbReference type="InterPro" id="IPR020841">
    <property type="entry name" value="PKS_Beta-ketoAc_synthase_dom"/>
</dbReference>
<dbReference type="PROSITE" id="PS50075">
    <property type="entry name" value="CARRIER"/>
    <property type="match status" value="2"/>
</dbReference>
<keyword evidence="1" id="KW-0596">Phosphopantetheine</keyword>
<dbReference type="SUPFAM" id="SSF47336">
    <property type="entry name" value="ACP-like"/>
    <property type="match status" value="2"/>
</dbReference>
<dbReference type="Pfam" id="PF02801">
    <property type="entry name" value="Ketoacyl-synt_C"/>
    <property type="match status" value="1"/>
</dbReference>
<dbReference type="InterPro" id="IPR029058">
    <property type="entry name" value="AB_hydrolase_fold"/>
</dbReference>
<dbReference type="SUPFAM" id="SSF56801">
    <property type="entry name" value="Acetyl-CoA synthetase-like"/>
    <property type="match status" value="1"/>
</dbReference>
<dbReference type="GO" id="GO:0004312">
    <property type="term" value="F:fatty acid synthase activity"/>
    <property type="evidence" value="ECO:0007669"/>
    <property type="project" value="TreeGrafter"/>
</dbReference>
<dbReference type="EMBL" id="VISO01000001">
    <property type="protein sequence ID" value="TVZ74959.1"/>
    <property type="molecule type" value="Genomic_DNA"/>
</dbReference>
<dbReference type="InterPro" id="IPR001227">
    <property type="entry name" value="Ac_transferase_dom_sf"/>
</dbReference>
<dbReference type="InterPro" id="IPR025110">
    <property type="entry name" value="AMP-bd_C"/>
</dbReference>
<evidence type="ECO:0000313" key="8">
    <source>
        <dbReference type="EMBL" id="TVZ74959.1"/>
    </source>
</evidence>
<dbReference type="PROSITE" id="PS00455">
    <property type="entry name" value="AMP_BINDING"/>
    <property type="match status" value="1"/>
</dbReference>
<dbReference type="InterPro" id="IPR042099">
    <property type="entry name" value="ANL_N_sf"/>
</dbReference>
<gene>
    <name evidence="8" type="ORF">BCL32_0302</name>
</gene>
<dbReference type="PROSITE" id="PS00012">
    <property type="entry name" value="PHOSPHOPANTETHEINE"/>
    <property type="match status" value="2"/>
</dbReference>
<dbReference type="Proteomes" id="UP000319824">
    <property type="component" value="Unassembled WGS sequence"/>
</dbReference>
<evidence type="ECO:0000259" key="7">
    <source>
        <dbReference type="PROSITE" id="PS52004"/>
    </source>
</evidence>
<evidence type="ECO:0000256" key="2">
    <source>
        <dbReference type="ARBA" id="ARBA00022553"/>
    </source>
</evidence>
<dbReference type="InterPro" id="IPR014043">
    <property type="entry name" value="Acyl_transferase_dom"/>
</dbReference>
<dbReference type="CDD" id="cd00833">
    <property type="entry name" value="PKS"/>
    <property type="match status" value="1"/>
</dbReference>
<dbReference type="InterPro" id="IPR014030">
    <property type="entry name" value="Ketoacyl_synth_N"/>
</dbReference>
<dbReference type="RefSeq" id="WP_167521885.1">
    <property type="nucleotide sequence ID" value="NZ_ATTQ01000047.1"/>
</dbReference>
<protein>
    <submittedName>
        <fullName evidence="8">Acyl transferase domain-containing protein</fullName>
    </submittedName>
</protein>
<dbReference type="InterPro" id="IPR050091">
    <property type="entry name" value="PKS_NRPS_Biosynth_Enz"/>
</dbReference>
<dbReference type="SMART" id="SM00827">
    <property type="entry name" value="PKS_AT"/>
    <property type="match status" value="1"/>
</dbReference>
<dbReference type="Pfam" id="PF00550">
    <property type="entry name" value="PP-binding"/>
    <property type="match status" value="2"/>
</dbReference>
<dbReference type="InterPro" id="IPR020806">
    <property type="entry name" value="PKS_PP-bd"/>
</dbReference>
<evidence type="ECO:0000256" key="4">
    <source>
        <dbReference type="ARBA" id="ARBA00022723"/>
    </source>
</evidence>
<dbReference type="Pfam" id="PF22621">
    <property type="entry name" value="CurL-like_PKS_C"/>
    <property type="match status" value="1"/>
</dbReference>
<proteinExistence type="predicted"/>
<dbReference type="PROSITE" id="PS52004">
    <property type="entry name" value="KS3_2"/>
    <property type="match status" value="1"/>
</dbReference>
<feature type="domain" description="Carrier" evidence="6">
    <location>
        <begin position="1554"/>
        <end position="1632"/>
    </location>
</feature>